<keyword evidence="1 4" id="KW-0963">Cytoplasm</keyword>
<comment type="pathway">
    <text evidence="4">Cofactor biosynthesis; pyridoxine 5'-phosphate biosynthesis; pyridoxine 5'-phosphate from D-erythrose 4-phosphate: step 5/5.</text>
</comment>
<feature type="active site" description="Proton donor" evidence="4">
    <location>
        <position position="191"/>
    </location>
</feature>
<feature type="site" description="Transition state stabilizer" evidence="4">
    <location>
        <position position="151"/>
    </location>
</feature>
<comment type="subcellular location">
    <subcellularLocation>
        <location evidence="4">Cytoplasm</location>
    </subcellularLocation>
</comment>
<dbReference type="UniPathway" id="UPA00244">
    <property type="reaction ID" value="UER00313"/>
</dbReference>
<feature type="active site" description="Proton acceptor" evidence="4">
    <location>
        <position position="43"/>
    </location>
</feature>
<dbReference type="Proteomes" id="UP000184233">
    <property type="component" value="Unassembled WGS sequence"/>
</dbReference>
<evidence type="ECO:0000256" key="1">
    <source>
        <dbReference type="ARBA" id="ARBA00022490"/>
    </source>
</evidence>
<dbReference type="HAMAP" id="MF_00279">
    <property type="entry name" value="PdxJ"/>
    <property type="match status" value="1"/>
</dbReference>
<comment type="similarity">
    <text evidence="4">Belongs to the PNP synthase family.</text>
</comment>
<dbReference type="NCBIfam" id="NF003627">
    <property type="entry name" value="PRK05265.1-5"/>
    <property type="match status" value="1"/>
</dbReference>
<dbReference type="InterPro" id="IPR013785">
    <property type="entry name" value="Aldolase_TIM"/>
</dbReference>
<feature type="binding site" evidence="4">
    <location>
        <position position="100"/>
    </location>
    <ligand>
        <name>1-deoxy-D-xylulose 5-phosphate</name>
        <dbReference type="ChEBI" id="CHEBI:57792"/>
    </ligand>
</feature>
<dbReference type="InterPro" id="IPR004569">
    <property type="entry name" value="PyrdxlP_synth_PdxJ"/>
</dbReference>
<comment type="caution">
    <text evidence="6">The sequence shown here is derived from an EMBL/GenBank/DDBJ whole genome shotgun (WGS) entry which is preliminary data.</text>
</comment>
<dbReference type="GO" id="GO:0033856">
    <property type="term" value="F:pyridoxine 5'-phosphate synthase activity"/>
    <property type="evidence" value="ECO:0007669"/>
    <property type="project" value="UniProtKB-UniRule"/>
</dbReference>
<comment type="subunit">
    <text evidence="4">Homooctamer; tetramer of dimers.</text>
</comment>
<dbReference type="GO" id="GO:0008615">
    <property type="term" value="P:pyridoxine biosynthetic process"/>
    <property type="evidence" value="ECO:0007669"/>
    <property type="project" value="UniProtKB-UniRule"/>
</dbReference>
<comment type="function">
    <text evidence="4">Catalyzes the complicated ring closure reaction between the two acyclic compounds 1-deoxy-D-xylulose-5-phosphate (DXP) and 3-amino-2-oxopropyl phosphate (1-amino-acetone-3-phosphate or AAP) to form pyridoxine 5'-phosphate (PNP) and inorganic phosphate.</text>
</comment>
<feature type="binding site" evidence="4">
    <location>
        <position position="7"/>
    </location>
    <ligand>
        <name>3-amino-2-oxopropyl phosphate</name>
        <dbReference type="ChEBI" id="CHEBI:57279"/>
    </ligand>
</feature>
<dbReference type="STRING" id="1895771.BGO89_10450"/>
<dbReference type="InterPro" id="IPR036130">
    <property type="entry name" value="Pyridoxine-5'_phos_synth"/>
</dbReference>
<dbReference type="CDD" id="cd00003">
    <property type="entry name" value="PNPsynthase"/>
    <property type="match status" value="1"/>
</dbReference>
<feature type="active site" description="Proton acceptor" evidence="4">
    <location>
        <position position="70"/>
    </location>
</feature>
<evidence type="ECO:0000256" key="2">
    <source>
        <dbReference type="ARBA" id="ARBA00022679"/>
    </source>
</evidence>
<protein>
    <recommendedName>
        <fullName evidence="4 5">Pyridoxine 5'-phosphate synthase</fullName>
        <shortName evidence="4">PNP synthase</shortName>
        <ecNumber evidence="4 5">2.6.99.2</ecNumber>
    </recommendedName>
</protein>
<dbReference type="EC" id="2.6.99.2" evidence="4 5"/>
<evidence type="ECO:0000313" key="7">
    <source>
        <dbReference type="Proteomes" id="UP000184233"/>
    </source>
</evidence>
<evidence type="ECO:0000256" key="4">
    <source>
        <dbReference type="HAMAP-Rule" id="MF_00279"/>
    </source>
</evidence>
<feature type="binding site" evidence="4">
    <location>
        <begin position="213"/>
        <end position="214"/>
    </location>
    <ligand>
        <name>3-amino-2-oxopropyl phosphate</name>
        <dbReference type="ChEBI" id="CHEBI:57279"/>
    </ligand>
</feature>
<feature type="binding site" evidence="4">
    <location>
        <position position="18"/>
    </location>
    <ligand>
        <name>3-amino-2-oxopropyl phosphate</name>
        <dbReference type="ChEBI" id="CHEBI:57279"/>
    </ligand>
</feature>
<dbReference type="AlphaFoldDB" id="A0A1M3KXE8"/>
<dbReference type="NCBIfam" id="NF003625">
    <property type="entry name" value="PRK05265.1-3"/>
    <property type="match status" value="1"/>
</dbReference>
<evidence type="ECO:0000313" key="6">
    <source>
        <dbReference type="EMBL" id="OJX56934.1"/>
    </source>
</evidence>
<keyword evidence="2 4" id="KW-0808">Transferase</keyword>
<dbReference type="NCBIfam" id="TIGR00559">
    <property type="entry name" value="pdxJ"/>
    <property type="match status" value="1"/>
</dbReference>
<evidence type="ECO:0000256" key="3">
    <source>
        <dbReference type="ARBA" id="ARBA00023096"/>
    </source>
</evidence>
<dbReference type="EMBL" id="MKVH01000024">
    <property type="protein sequence ID" value="OJX56934.1"/>
    <property type="molecule type" value="Genomic_DNA"/>
</dbReference>
<dbReference type="Gene3D" id="3.20.20.70">
    <property type="entry name" value="Aldolase class I"/>
    <property type="match status" value="1"/>
</dbReference>
<dbReference type="PANTHER" id="PTHR30456:SF0">
    <property type="entry name" value="PYRIDOXINE 5'-PHOSPHATE SYNTHASE"/>
    <property type="match status" value="1"/>
</dbReference>
<name>A0A1M3KXE8_9BACT</name>
<evidence type="ECO:0000256" key="5">
    <source>
        <dbReference type="NCBIfam" id="TIGR00559"/>
    </source>
</evidence>
<feature type="binding site" evidence="4">
    <location>
        <begin position="9"/>
        <end position="10"/>
    </location>
    <ligand>
        <name>1-deoxy-D-xylulose 5-phosphate</name>
        <dbReference type="ChEBI" id="CHEBI:57792"/>
    </ligand>
</feature>
<feature type="binding site" evidence="4">
    <location>
        <position position="50"/>
    </location>
    <ligand>
        <name>1-deoxy-D-xylulose 5-phosphate</name>
        <dbReference type="ChEBI" id="CHEBI:57792"/>
    </ligand>
</feature>
<accession>A0A1M3KXE8</accession>
<keyword evidence="3 4" id="KW-0664">Pyridoxine biosynthesis</keyword>
<comment type="catalytic activity">
    <reaction evidence="4">
        <text>3-amino-2-oxopropyl phosphate + 1-deoxy-D-xylulose 5-phosphate = pyridoxine 5'-phosphate + phosphate + 2 H2O + H(+)</text>
        <dbReference type="Rhea" id="RHEA:15265"/>
        <dbReference type="ChEBI" id="CHEBI:15377"/>
        <dbReference type="ChEBI" id="CHEBI:15378"/>
        <dbReference type="ChEBI" id="CHEBI:43474"/>
        <dbReference type="ChEBI" id="CHEBI:57279"/>
        <dbReference type="ChEBI" id="CHEBI:57792"/>
        <dbReference type="ChEBI" id="CHEBI:58589"/>
        <dbReference type="EC" id="2.6.99.2"/>
    </reaction>
</comment>
<feature type="binding site" evidence="4">
    <location>
        <position position="45"/>
    </location>
    <ligand>
        <name>1-deoxy-D-xylulose 5-phosphate</name>
        <dbReference type="ChEBI" id="CHEBI:57792"/>
    </ligand>
</feature>
<organism evidence="6 7">
    <name type="scientific">Candidatus Kapaibacterium thiocyanatum</name>
    <dbReference type="NCBI Taxonomy" id="1895771"/>
    <lineage>
        <taxon>Bacteria</taxon>
        <taxon>Pseudomonadati</taxon>
        <taxon>Candidatus Kapaibacteriota</taxon>
        <taxon>Candidatus Kapaibacteriia</taxon>
        <taxon>Candidatus Kapaibacteriales</taxon>
        <taxon>Candidatus Kapaibacteriaceae</taxon>
        <taxon>Candidatus Kapaibacterium</taxon>
    </lineage>
</organism>
<dbReference type="SUPFAM" id="SSF63892">
    <property type="entry name" value="Pyridoxine 5'-phosphate synthase"/>
    <property type="match status" value="1"/>
</dbReference>
<dbReference type="PANTHER" id="PTHR30456">
    <property type="entry name" value="PYRIDOXINE 5'-PHOSPHATE SYNTHASE"/>
    <property type="match status" value="1"/>
</dbReference>
<sequence>MIRLAVNIDHVATIREARGGLEPDPVHAAVLAELAGASGIVCHLREDRRHVNDRDVRVLRDTVSTKFDLEMAAVDEIISIALDVVPDLVTIVPEKREELTTEGGLDVAAQPHFYKDLCSLMHDKLIQVSYFIDPVPAQIEAVARTGAEIIELHTGTYANARTRTAAEAELTRLRLAAEMAQDAGLIVTAGHGLDIRNIGPVCGIPQIEEVSIGHSLISRAVFLGMERAVREMIEAIAAVPNS</sequence>
<feature type="binding site" evidence="4">
    <location>
        <position position="192"/>
    </location>
    <ligand>
        <name>3-amino-2-oxopropyl phosphate</name>
        <dbReference type="ChEBI" id="CHEBI:57279"/>
    </ligand>
</feature>
<dbReference type="GO" id="GO:0005829">
    <property type="term" value="C:cytosol"/>
    <property type="evidence" value="ECO:0007669"/>
    <property type="project" value="TreeGrafter"/>
</dbReference>
<proteinExistence type="inferred from homology"/>
<dbReference type="Pfam" id="PF03740">
    <property type="entry name" value="PdxJ"/>
    <property type="match status" value="1"/>
</dbReference>
<gene>
    <name evidence="4" type="primary">pdxJ</name>
    <name evidence="6" type="ORF">BGO89_10450</name>
</gene>
<reference evidence="6 7" key="1">
    <citation type="submission" date="2016-09" db="EMBL/GenBank/DDBJ databases">
        <title>Genome-resolved meta-omics ties microbial dynamics to process performance in biotechnology for thiocyanate degradation.</title>
        <authorList>
            <person name="Kantor R.S."/>
            <person name="Huddy R.J."/>
            <person name="Iyer R."/>
            <person name="Thomas B.C."/>
            <person name="Brown C.T."/>
            <person name="Anantharaman K."/>
            <person name="Tringe S."/>
            <person name="Hettich R.L."/>
            <person name="Harrison S.T."/>
            <person name="Banfield J.F."/>
        </authorList>
    </citation>
    <scope>NUCLEOTIDE SEQUENCE [LARGE SCALE GENOMIC DNA]</scope>
    <source>
        <strain evidence="6">59-99</strain>
    </source>
</reference>